<dbReference type="Pfam" id="PF24866">
    <property type="entry name" value="DUF7732"/>
    <property type="match status" value="1"/>
</dbReference>
<proteinExistence type="predicted"/>
<feature type="compositionally biased region" description="Basic and acidic residues" evidence="1">
    <location>
        <begin position="36"/>
        <end position="46"/>
    </location>
</feature>
<dbReference type="Proteomes" id="UP000813385">
    <property type="component" value="Unassembled WGS sequence"/>
</dbReference>
<organism evidence="4 5">
    <name type="scientific">Plectosphaerella cucumerina</name>
    <dbReference type="NCBI Taxonomy" id="40658"/>
    <lineage>
        <taxon>Eukaryota</taxon>
        <taxon>Fungi</taxon>
        <taxon>Dikarya</taxon>
        <taxon>Ascomycota</taxon>
        <taxon>Pezizomycotina</taxon>
        <taxon>Sordariomycetes</taxon>
        <taxon>Hypocreomycetidae</taxon>
        <taxon>Glomerellales</taxon>
        <taxon>Plectosphaerellaceae</taxon>
        <taxon>Plectosphaerella</taxon>
    </lineage>
</organism>
<dbReference type="PANTHER" id="PTHR42091">
    <property type="entry name" value="CONSERVED GLYCINE-RICH PROTEIN (AFU_ORTHOLOGUE AFUA_7G02440)"/>
    <property type="match status" value="1"/>
</dbReference>
<feature type="domain" description="DUF7732" evidence="3">
    <location>
        <begin position="107"/>
        <end position="237"/>
    </location>
</feature>
<feature type="compositionally biased region" description="Gly residues" evidence="1">
    <location>
        <begin position="50"/>
        <end position="78"/>
    </location>
</feature>
<evidence type="ECO:0000256" key="2">
    <source>
        <dbReference type="SAM" id="SignalP"/>
    </source>
</evidence>
<dbReference type="PANTHER" id="PTHR42091:SF1">
    <property type="entry name" value="CONSERVED GLYCINE-RICH PROTEIN (AFU_ORTHOLOGUE AFUA_7G02440)"/>
    <property type="match status" value="1"/>
</dbReference>
<evidence type="ECO:0000259" key="3">
    <source>
        <dbReference type="Pfam" id="PF24866"/>
    </source>
</evidence>
<accession>A0A8K0TSB9</accession>
<name>A0A8K0TSB9_9PEZI</name>
<evidence type="ECO:0000313" key="5">
    <source>
        <dbReference type="Proteomes" id="UP000813385"/>
    </source>
</evidence>
<dbReference type="AlphaFoldDB" id="A0A8K0TSB9"/>
<keyword evidence="2" id="KW-0732">Signal</keyword>
<evidence type="ECO:0000313" key="4">
    <source>
        <dbReference type="EMBL" id="KAH7368482.1"/>
    </source>
</evidence>
<dbReference type="EMBL" id="JAGPXD010000002">
    <property type="protein sequence ID" value="KAH7368482.1"/>
    <property type="molecule type" value="Genomic_DNA"/>
</dbReference>
<sequence>MKFGATIVAASLASSAFGNAIAVTSNDVPQIEHIARDSSEEHDLWKRKGGGGGGGRGGGGSSSGGSRGGSSGGRGGGASSAPRGGVNGGRTVSGSGPQPRFGPGGGFYGGGARAPYKSGGVSPIGLIAPFALVGVAAYAFWPGTWYGGRVNSYRYRNEYSFFNETADEQQSKPVLCGCADETPCSCDEPEDRSERDAILDELIGNGSYAALNKSIVNVADYEGRSTILINGTLPYDTTLADADADSAAAGMQAMLEAMGWAPMFAAAIAAGLII</sequence>
<protein>
    <recommendedName>
        <fullName evidence="3">DUF7732 domain-containing protein</fullName>
    </recommendedName>
</protein>
<feature type="region of interest" description="Disordered" evidence="1">
    <location>
        <begin position="36"/>
        <end position="106"/>
    </location>
</feature>
<feature type="signal peptide" evidence="2">
    <location>
        <begin position="1"/>
        <end position="22"/>
    </location>
</feature>
<dbReference type="InterPro" id="IPR056634">
    <property type="entry name" value="DUF7732"/>
</dbReference>
<evidence type="ECO:0000256" key="1">
    <source>
        <dbReference type="SAM" id="MobiDB-lite"/>
    </source>
</evidence>
<reference evidence="4" key="1">
    <citation type="journal article" date="2021" name="Nat. Commun.">
        <title>Genetic determinants of endophytism in the Arabidopsis root mycobiome.</title>
        <authorList>
            <person name="Mesny F."/>
            <person name="Miyauchi S."/>
            <person name="Thiergart T."/>
            <person name="Pickel B."/>
            <person name="Atanasova L."/>
            <person name="Karlsson M."/>
            <person name="Huettel B."/>
            <person name="Barry K.W."/>
            <person name="Haridas S."/>
            <person name="Chen C."/>
            <person name="Bauer D."/>
            <person name="Andreopoulos W."/>
            <person name="Pangilinan J."/>
            <person name="LaButti K."/>
            <person name="Riley R."/>
            <person name="Lipzen A."/>
            <person name="Clum A."/>
            <person name="Drula E."/>
            <person name="Henrissat B."/>
            <person name="Kohler A."/>
            <person name="Grigoriev I.V."/>
            <person name="Martin F.M."/>
            <person name="Hacquard S."/>
        </authorList>
    </citation>
    <scope>NUCLEOTIDE SEQUENCE</scope>
    <source>
        <strain evidence="4">MPI-CAGE-AT-0016</strain>
    </source>
</reference>
<keyword evidence="5" id="KW-1185">Reference proteome</keyword>
<dbReference type="OrthoDB" id="5425547at2759"/>
<feature type="chain" id="PRO_5035468241" description="DUF7732 domain-containing protein" evidence="2">
    <location>
        <begin position="23"/>
        <end position="274"/>
    </location>
</feature>
<comment type="caution">
    <text evidence="4">The sequence shown here is derived from an EMBL/GenBank/DDBJ whole genome shotgun (WGS) entry which is preliminary data.</text>
</comment>
<gene>
    <name evidence="4" type="ORF">B0T11DRAFT_64511</name>
</gene>